<feature type="signal peptide" evidence="2">
    <location>
        <begin position="1"/>
        <end position="22"/>
    </location>
</feature>
<dbReference type="RefSeq" id="WP_377943705.1">
    <property type="nucleotide sequence ID" value="NZ_JBHUCX010000035.1"/>
</dbReference>
<dbReference type="PANTHER" id="PTHR30383">
    <property type="entry name" value="THIOESTERASE 1/PROTEASE 1/LYSOPHOSPHOLIPASE L1"/>
    <property type="match status" value="1"/>
</dbReference>
<evidence type="ECO:0000259" key="3">
    <source>
        <dbReference type="Pfam" id="PF13472"/>
    </source>
</evidence>
<name>A0ABW4JJ64_9BACL</name>
<dbReference type="GO" id="GO:0016787">
    <property type="term" value="F:hydrolase activity"/>
    <property type="evidence" value="ECO:0007669"/>
    <property type="project" value="UniProtKB-KW"/>
</dbReference>
<dbReference type="SUPFAM" id="SSF55383">
    <property type="entry name" value="Copper amine oxidase, domain N"/>
    <property type="match status" value="1"/>
</dbReference>
<dbReference type="Proteomes" id="UP001597079">
    <property type="component" value="Unassembled WGS sequence"/>
</dbReference>
<evidence type="ECO:0000256" key="1">
    <source>
        <dbReference type="SAM" id="MobiDB-lite"/>
    </source>
</evidence>
<dbReference type="InterPro" id="IPR051532">
    <property type="entry name" value="Ester_Hydrolysis_Enzymes"/>
</dbReference>
<evidence type="ECO:0000313" key="4">
    <source>
        <dbReference type="EMBL" id="MFD1675825.1"/>
    </source>
</evidence>
<protein>
    <submittedName>
        <fullName evidence="4">SGNH/GDSL hydrolase family protein</fullName>
    </submittedName>
</protein>
<gene>
    <name evidence="4" type="ORF">ACFSB2_14070</name>
</gene>
<feature type="region of interest" description="Disordered" evidence="1">
    <location>
        <begin position="31"/>
        <end position="67"/>
    </location>
</feature>
<dbReference type="Gene3D" id="3.40.50.1110">
    <property type="entry name" value="SGNH hydrolase"/>
    <property type="match status" value="1"/>
</dbReference>
<evidence type="ECO:0000313" key="5">
    <source>
        <dbReference type="Proteomes" id="UP001597079"/>
    </source>
</evidence>
<dbReference type="InterPro" id="IPR036582">
    <property type="entry name" value="Mao_N_sf"/>
</dbReference>
<feature type="domain" description="SGNH hydrolase-type esterase" evidence="3">
    <location>
        <begin position="99"/>
        <end position="299"/>
    </location>
</feature>
<keyword evidence="4" id="KW-0378">Hydrolase</keyword>
<dbReference type="Pfam" id="PF13472">
    <property type="entry name" value="Lipase_GDSL_2"/>
    <property type="match status" value="1"/>
</dbReference>
<sequence length="520" mass="57162">MNRKKRWIIVSSSIGTLLVTLGALVGATSEKTPAHVKPPRKQLQASSALTHSTAQAPSKPTKDAGPVNKQIKKAKNLIKHPLHALKAPKIKLHGTIVSLGDSITYGYELPGAKGTTPSPDAYPFLLGNIVHAHVMDLGVPGWTTADLLVALDTKTYQEALHQATLVTVDIGSNDLLHDFNSILASYMEGKEPKSLKPTIAQLKTSVRKLPRQMTTIVQKIRQHTTAPIILATIYDPAPDSTVFQSFANPYIVQANNVIMRVAAQQHTYLFDAYDVINHHQWSLIRLAQIDVHPNIMGQKALAAGFNGVLENKLWNEPTVYAVTQNGAFVYASKNKNGPRIGRIKDVQGYRVLQQWPTWDKIAYGKQIGYVTRSSVHEILRLYRRAVFGKRTVKVQSMTWQTPNKVNIAGLMLGNRLYAPVSALAKIAGRTATWDNRTRTVNIAAGSSLQLGTEPQLRQFGQTGVQKSIQISYLGAAVRIGGELVHLDAEPFSYQGNIYAPVDTLWPQLGGEIDSLDGEFR</sequence>
<accession>A0ABW4JJ64</accession>
<dbReference type="SUPFAM" id="SSF52266">
    <property type="entry name" value="SGNH hydrolase"/>
    <property type="match status" value="1"/>
</dbReference>
<evidence type="ECO:0000256" key="2">
    <source>
        <dbReference type="SAM" id="SignalP"/>
    </source>
</evidence>
<feature type="compositionally biased region" description="Polar residues" evidence="1">
    <location>
        <begin position="43"/>
        <end position="58"/>
    </location>
</feature>
<keyword evidence="2" id="KW-0732">Signal</keyword>
<dbReference type="CDD" id="cd00229">
    <property type="entry name" value="SGNH_hydrolase"/>
    <property type="match status" value="1"/>
</dbReference>
<reference evidence="5" key="1">
    <citation type="journal article" date="2019" name="Int. J. Syst. Evol. Microbiol.">
        <title>The Global Catalogue of Microorganisms (GCM) 10K type strain sequencing project: providing services to taxonomists for standard genome sequencing and annotation.</title>
        <authorList>
            <consortium name="The Broad Institute Genomics Platform"/>
            <consortium name="The Broad Institute Genome Sequencing Center for Infectious Disease"/>
            <person name="Wu L."/>
            <person name="Ma J."/>
        </authorList>
    </citation>
    <scope>NUCLEOTIDE SEQUENCE [LARGE SCALE GENOMIC DNA]</scope>
    <source>
        <strain evidence="5">CGMCC 1.12286</strain>
    </source>
</reference>
<dbReference type="InterPro" id="IPR013830">
    <property type="entry name" value="SGNH_hydro"/>
</dbReference>
<organism evidence="4 5">
    <name type="scientific">Alicyclobacillus fodiniaquatilis</name>
    <dbReference type="NCBI Taxonomy" id="1661150"/>
    <lineage>
        <taxon>Bacteria</taxon>
        <taxon>Bacillati</taxon>
        <taxon>Bacillota</taxon>
        <taxon>Bacilli</taxon>
        <taxon>Bacillales</taxon>
        <taxon>Alicyclobacillaceae</taxon>
        <taxon>Alicyclobacillus</taxon>
    </lineage>
</organism>
<comment type="caution">
    <text evidence="4">The sequence shown here is derived from an EMBL/GenBank/DDBJ whole genome shotgun (WGS) entry which is preliminary data.</text>
</comment>
<feature type="chain" id="PRO_5047305439" evidence="2">
    <location>
        <begin position="23"/>
        <end position="520"/>
    </location>
</feature>
<keyword evidence="5" id="KW-1185">Reference proteome</keyword>
<dbReference type="EMBL" id="JBHUCX010000035">
    <property type="protein sequence ID" value="MFD1675825.1"/>
    <property type="molecule type" value="Genomic_DNA"/>
</dbReference>
<dbReference type="InterPro" id="IPR036514">
    <property type="entry name" value="SGNH_hydro_sf"/>
</dbReference>
<proteinExistence type="predicted"/>